<gene>
    <name evidence="1" type="ORF">A6122_0562</name>
</gene>
<dbReference type="STRING" id="33888.A6122_0562"/>
<dbReference type="EMBL" id="CP015515">
    <property type="protein sequence ID" value="AND15719.1"/>
    <property type="molecule type" value="Genomic_DNA"/>
</dbReference>
<evidence type="ECO:0000313" key="2">
    <source>
        <dbReference type="Proteomes" id="UP000077071"/>
    </source>
</evidence>
<organism evidence="1 2">
    <name type="scientific">Rathayibacter tritici</name>
    <dbReference type="NCBI Taxonomy" id="33888"/>
    <lineage>
        <taxon>Bacteria</taxon>
        <taxon>Bacillati</taxon>
        <taxon>Actinomycetota</taxon>
        <taxon>Actinomycetes</taxon>
        <taxon>Micrococcales</taxon>
        <taxon>Microbacteriaceae</taxon>
        <taxon>Rathayibacter</taxon>
    </lineage>
</organism>
<keyword evidence="2" id="KW-1185">Reference proteome</keyword>
<dbReference type="OrthoDB" id="5124141at2"/>
<protein>
    <submittedName>
        <fullName evidence="1">Uncharacterized protein</fullName>
    </submittedName>
</protein>
<sequence length="169" mass="18254">MVALILLDVDGVLNPSVRSDRAAGSHRLELEPEREALVARLAAVGTIVWATTWPPRLTSVLAEDLGLPGGTEAIVFDGGLPRDPRFPGQTGKLQPVAAWLESAAERGPIDAVVWIDDNLREDAYLWAREQSTPFHLIRPDSAAGLTDDEVAGTERFLAAHSASRGDIRE</sequence>
<accession>A0A160KR49</accession>
<dbReference type="PATRIC" id="fig|33888.3.peg.633"/>
<dbReference type="InterPro" id="IPR036412">
    <property type="entry name" value="HAD-like_sf"/>
</dbReference>
<dbReference type="Proteomes" id="UP000077071">
    <property type="component" value="Chromosome"/>
</dbReference>
<dbReference type="Pfam" id="PF18143">
    <property type="entry name" value="HAD_SAK_2"/>
    <property type="match status" value="1"/>
</dbReference>
<name>A0A160KR49_9MICO</name>
<dbReference type="SUPFAM" id="SSF56784">
    <property type="entry name" value="HAD-like"/>
    <property type="match status" value="1"/>
</dbReference>
<dbReference type="RefSeq" id="WP_068251426.1">
    <property type="nucleotide sequence ID" value="NZ_CP015515.1"/>
</dbReference>
<dbReference type="KEGG" id="rtn:A6122_0562"/>
<proteinExistence type="predicted"/>
<dbReference type="AlphaFoldDB" id="A0A160KR49"/>
<evidence type="ECO:0000313" key="1">
    <source>
        <dbReference type="EMBL" id="AND15719.1"/>
    </source>
</evidence>
<reference evidence="1 2" key="1">
    <citation type="submission" date="2016-05" db="EMBL/GenBank/DDBJ databases">
        <title>Complete genome sequence of Rathayibacter tritici NCPPB 1953.</title>
        <authorList>
            <person name="Park J."/>
            <person name="Lee H.-H."/>
            <person name="Lee S.-W."/>
            <person name="Seo Y.-S."/>
        </authorList>
    </citation>
    <scope>NUCLEOTIDE SEQUENCE [LARGE SCALE GENOMIC DNA]</scope>
    <source>
        <strain evidence="1 2">NCPPB 1953</strain>
    </source>
</reference>